<evidence type="ECO:0000313" key="10">
    <source>
        <dbReference type="EMBL" id="WQG88647.1"/>
    </source>
</evidence>
<evidence type="ECO:0000256" key="3">
    <source>
        <dbReference type="ARBA" id="ARBA00022553"/>
    </source>
</evidence>
<keyword evidence="6" id="KW-0902">Two-component regulatory system</keyword>
<keyword evidence="4" id="KW-0808">Transferase</keyword>
<dbReference type="Gene3D" id="1.10.287.130">
    <property type="match status" value="1"/>
</dbReference>
<comment type="catalytic activity">
    <reaction evidence="1">
        <text>ATP + protein L-histidine = ADP + protein N-phospho-L-histidine.</text>
        <dbReference type="EC" id="2.7.13.3"/>
    </reaction>
</comment>
<dbReference type="InterPro" id="IPR003661">
    <property type="entry name" value="HisK_dim/P_dom"/>
</dbReference>
<evidence type="ECO:0000313" key="11">
    <source>
        <dbReference type="Proteomes" id="UP000183788"/>
    </source>
</evidence>
<evidence type="ECO:0000256" key="5">
    <source>
        <dbReference type="ARBA" id="ARBA00022777"/>
    </source>
</evidence>
<dbReference type="SUPFAM" id="SSF48452">
    <property type="entry name" value="TPR-like"/>
    <property type="match status" value="1"/>
</dbReference>
<keyword evidence="7" id="KW-1133">Transmembrane helix</keyword>
<keyword evidence="7" id="KW-0812">Transmembrane</keyword>
<dbReference type="InterPro" id="IPR005467">
    <property type="entry name" value="His_kinase_dom"/>
</dbReference>
<feature type="domain" description="Histidine kinase" evidence="8">
    <location>
        <begin position="412"/>
        <end position="624"/>
    </location>
</feature>
<dbReference type="InterPro" id="IPR003594">
    <property type="entry name" value="HATPase_dom"/>
</dbReference>
<dbReference type="RefSeq" id="WP_072359101.1">
    <property type="nucleotide sequence ID" value="NZ_CP139972.1"/>
</dbReference>
<proteinExistence type="predicted"/>
<dbReference type="SUPFAM" id="SSF47384">
    <property type="entry name" value="Homodimeric domain of signal transducing histidine kinase"/>
    <property type="match status" value="1"/>
</dbReference>
<keyword evidence="3" id="KW-0597">Phosphoprotein</keyword>
<dbReference type="Gene3D" id="1.25.40.10">
    <property type="entry name" value="Tetratricopeptide repeat domain"/>
    <property type="match status" value="1"/>
</dbReference>
<evidence type="ECO:0000256" key="4">
    <source>
        <dbReference type="ARBA" id="ARBA00022679"/>
    </source>
</evidence>
<evidence type="ECO:0000313" key="12">
    <source>
        <dbReference type="Proteomes" id="UP001326715"/>
    </source>
</evidence>
<feature type="transmembrane region" description="Helical" evidence="7">
    <location>
        <begin position="351"/>
        <end position="371"/>
    </location>
</feature>
<evidence type="ECO:0000256" key="1">
    <source>
        <dbReference type="ARBA" id="ARBA00000085"/>
    </source>
</evidence>
<dbReference type="InterPro" id="IPR050736">
    <property type="entry name" value="Sensor_HK_Regulatory"/>
</dbReference>
<dbReference type="GO" id="GO:0000155">
    <property type="term" value="F:phosphorelay sensor kinase activity"/>
    <property type="evidence" value="ECO:0007669"/>
    <property type="project" value="InterPro"/>
</dbReference>
<evidence type="ECO:0000256" key="7">
    <source>
        <dbReference type="SAM" id="Phobius"/>
    </source>
</evidence>
<dbReference type="EC" id="2.7.13.3" evidence="2"/>
<dbReference type="Proteomes" id="UP001326715">
    <property type="component" value="Chromosome"/>
</dbReference>
<dbReference type="InterPro" id="IPR036097">
    <property type="entry name" value="HisK_dim/P_sf"/>
</dbReference>
<evidence type="ECO:0000313" key="9">
    <source>
        <dbReference type="EMBL" id="SFW45036.1"/>
    </source>
</evidence>
<keyword evidence="12" id="KW-1185">Reference proteome</keyword>
<dbReference type="SUPFAM" id="SSF55874">
    <property type="entry name" value="ATPase domain of HSP90 chaperone/DNA topoisomerase II/histidine kinase"/>
    <property type="match status" value="1"/>
</dbReference>
<dbReference type="Gene3D" id="3.30.565.10">
    <property type="entry name" value="Histidine kinase-like ATPase, C-terminal domain"/>
    <property type="match status" value="1"/>
</dbReference>
<dbReference type="CDD" id="cd00082">
    <property type="entry name" value="HisKA"/>
    <property type="match status" value="1"/>
</dbReference>
<dbReference type="EMBL" id="FPIZ01000005">
    <property type="protein sequence ID" value="SFW45036.1"/>
    <property type="molecule type" value="Genomic_DNA"/>
</dbReference>
<dbReference type="PANTHER" id="PTHR43711:SF1">
    <property type="entry name" value="HISTIDINE KINASE 1"/>
    <property type="match status" value="1"/>
</dbReference>
<dbReference type="Proteomes" id="UP000183788">
    <property type="component" value="Unassembled WGS sequence"/>
</dbReference>
<keyword evidence="7" id="KW-0472">Membrane</keyword>
<dbReference type="PANTHER" id="PTHR43711">
    <property type="entry name" value="TWO-COMPONENT HISTIDINE KINASE"/>
    <property type="match status" value="1"/>
</dbReference>
<sequence length="626" mass="71670">MAVGLIIRCELSFGQIQKLKNALATTQDSVTYSRILIALTQKYQNRQLDTCFQYLTMARGVTKRIGFKWGEAEVYRGLGGYYAYRDNSYLSFRFYLDALKLYKELKDSTGMTLVNIKLGVYQHYQGQHKEAEQYIKQALGMAMHMRNDSVMSAVMANYFFIYRNDTAHRALASNYLANAYQLAMKGGHTRMIIYTGLLKADEIYDKGDTALAIAKVKDLVRVAMKKGFLYHALYGYAQLVDYAVQAHSADSMIYQKEVINLGLEGGYREIVLPVVAKFYHYYEQRHQAKEANYYADLMADITELYEQSRSQGEQDYMDYYLQGKQLRQLQLQHDFQQQQLDRKALEARSRYLVIVCLIVLLILLVLLLLDLNRSHRSSHKNADSLREMNKHISEQNALLRTHDDFKNKLISLIAHDFRSPLIQIIEITAYLQQGAFSVQEAAMLFRKLESNAENTLQIFENILRWIRTQLSGFVYQPLPCTPAGLIKEAMGSMKEEILERQVQIIVKVPPDLQVPADREMLQFVHRNLLHNAIKFSPYRGTIAITASINKDTVTISIADEGSGISTDMLDRLFEYRPEKKGTKGGAGLALIICKDFMDKMGGTIAAENRAEKGSTFSYTLPCLKNY</sequence>
<dbReference type="InterPro" id="IPR036890">
    <property type="entry name" value="HATPase_C_sf"/>
</dbReference>
<keyword evidence="5 9" id="KW-0418">Kinase</keyword>
<dbReference type="AlphaFoldDB" id="A0A1K1PBT0"/>
<name>A0A1K1PBT0_9BACT</name>
<dbReference type="InterPro" id="IPR004358">
    <property type="entry name" value="Sig_transdc_His_kin-like_C"/>
</dbReference>
<reference evidence="9 11" key="1">
    <citation type="submission" date="2016-11" db="EMBL/GenBank/DDBJ databases">
        <authorList>
            <person name="Jaros S."/>
            <person name="Januszkiewicz K."/>
            <person name="Wedrychowicz H."/>
        </authorList>
    </citation>
    <scope>NUCLEOTIDE SEQUENCE [LARGE SCALE GENOMIC DNA]</scope>
    <source>
        <strain evidence="9 11">DSM 784</strain>
    </source>
</reference>
<dbReference type="InterPro" id="IPR011990">
    <property type="entry name" value="TPR-like_helical_dom_sf"/>
</dbReference>
<dbReference type="PRINTS" id="PR00344">
    <property type="entry name" value="BCTRLSENSOR"/>
</dbReference>
<protein>
    <recommendedName>
        <fullName evidence="2">histidine kinase</fullName>
        <ecNumber evidence="2">2.7.13.3</ecNumber>
    </recommendedName>
</protein>
<dbReference type="EMBL" id="CP140154">
    <property type="protein sequence ID" value="WQG88647.1"/>
    <property type="molecule type" value="Genomic_DNA"/>
</dbReference>
<reference evidence="10 12" key="2">
    <citation type="submission" date="2023-11" db="EMBL/GenBank/DDBJ databases">
        <title>MicrobeMod: A computational toolkit for identifying prokaryotic methylation and restriction-modification with nanopore sequencing.</title>
        <authorList>
            <person name="Crits-Christoph A."/>
            <person name="Kang S.C."/>
            <person name="Lee H."/>
            <person name="Ostrov N."/>
        </authorList>
    </citation>
    <scope>NUCLEOTIDE SEQUENCE [LARGE SCALE GENOMIC DNA]</scope>
    <source>
        <strain evidence="10 12">ATCC 23090</strain>
    </source>
</reference>
<dbReference type="STRING" id="1004.SAMN05661012_01793"/>
<evidence type="ECO:0000259" key="8">
    <source>
        <dbReference type="PROSITE" id="PS50109"/>
    </source>
</evidence>
<evidence type="ECO:0000256" key="6">
    <source>
        <dbReference type="ARBA" id="ARBA00023012"/>
    </source>
</evidence>
<dbReference type="SMART" id="SM00387">
    <property type="entry name" value="HATPase_c"/>
    <property type="match status" value="1"/>
</dbReference>
<dbReference type="OrthoDB" id="1301080at2"/>
<organism evidence="9 11">
    <name type="scientific">Chitinophaga sancti</name>
    <dbReference type="NCBI Taxonomy" id="1004"/>
    <lineage>
        <taxon>Bacteria</taxon>
        <taxon>Pseudomonadati</taxon>
        <taxon>Bacteroidota</taxon>
        <taxon>Chitinophagia</taxon>
        <taxon>Chitinophagales</taxon>
        <taxon>Chitinophagaceae</taxon>
        <taxon>Chitinophaga</taxon>
    </lineage>
</organism>
<dbReference type="Pfam" id="PF02518">
    <property type="entry name" value="HATPase_c"/>
    <property type="match status" value="1"/>
</dbReference>
<dbReference type="PROSITE" id="PS50109">
    <property type="entry name" value="HIS_KIN"/>
    <property type="match status" value="1"/>
</dbReference>
<evidence type="ECO:0000256" key="2">
    <source>
        <dbReference type="ARBA" id="ARBA00012438"/>
    </source>
</evidence>
<accession>A0A1K1PBT0</accession>
<gene>
    <name evidence="9" type="ORF">SAMN05661012_01793</name>
    <name evidence="10" type="ORF">SR876_27350</name>
</gene>